<proteinExistence type="predicted"/>
<keyword evidence="2" id="KW-1185">Reference proteome</keyword>
<sequence length="69" mass="8191">MLLHEFPDMHAIQIDILPEVGHAMDEPQRERHRPFDFLRGPEPYRYSWGAVEEPSLARHLFPPGWRDCP</sequence>
<gene>
    <name evidence="1" type="ORF">DUT91_14420</name>
</gene>
<evidence type="ECO:0000313" key="2">
    <source>
        <dbReference type="Proteomes" id="UP000253420"/>
    </source>
</evidence>
<evidence type="ECO:0000313" key="1">
    <source>
        <dbReference type="EMBL" id="RCS23462.1"/>
    </source>
</evidence>
<organism evidence="1 2">
    <name type="scientific">Phyllobacterium salinisoli</name>
    <dbReference type="NCBI Taxonomy" id="1899321"/>
    <lineage>
        <taxon>Bacteria</taxon>
        <taxon>Pseudomonadati</taxon>
        <taxon>Pseudomonadota</taxon>
        <taxon>Alphaproteobacteria</taxon>
        <taxon>Hyphomicrobiales</taxon>
        <taxon>Phyllobacteriaceae</taxon>
        <taxon>Phyllobacterium</taxon>
    </lineage>
</organism>
<comment type="caution">
    <text evidence="1">The sequence shown here is derived from an EMBL/GenBank/DDBJ whole genome shotgun (WGS) entry which is preliminary data.</text>
</comment>
<dbReference type="EMBL" id="QOZG01000005">
    <property type="protein sequence ID" value="RCS23462.1"/>
    <property type="molecule type" value="Genomic_DNA"/>
</dbReference>
<dbReference type="AlphaFoldDB" id="A0A368K510"/>
<protein>
    <submittedName>
        <fullName evidence="1">Uncharacterized protein</fullName>
    </submittedName>
</protein>
<dbReference type="Proteomes" id="UP000253420">
    <property type="component" value="Unassembled WGS sequence"/>
</dbReference>
<accession>A0A368K510</accession>
<reference evidence="1 2" key="1">
    <citation type="submission" date="2018-07" db="EMBL/GenBank/DDBJ databases">
        <title>The draft genome of Phyllobacterium salinisoli.</title>
        <authorList>
            <person name="Liu L."/>
            <person name="Li L."/>
            <person name="Zhang X."/>
            <person name="Liang L."/>
        </authorList>
    </citation>
    <scope>NUCLEOTIDE SEQUENCE [LARGE SCALE GENOMIC DNA]</scope>
    <source>
        <strain evidence="1 2">LLAN61</strain>
    </source>
</reference>
<name>A0A368K510_9HYPH</name>